<sequence length="272" mass="30031">MKKFLGVLVGIAVLLTACGTSVDESEQKKIVVGFGVGTYEEQFRQAILPILEDQGYEIEIKTLAHNNYVNPAMQEGSIDVSIFQSTAYMEAVNKELGIEMTALAFVPSAPQSMHSVKHDSIDAVQDGTVVALPDDPVNQERAVRVLEGLGWVSVDQDAGTIDFDIHQVHPAAYEIKFEVLDPAQILSSLPDVDYGIVNGNYIADSNRKITDGIAIEETPKEHRIIVSILKENEETQWAKDIKAAYESVAFEEYILAQEKYDGFILPEAWANN</sequence>
<evidence type="ECO:0000256" key="4">
    <source>
        <dbReference type="ARBA" id="ARBA00023136"/>
    </source>
</evidence>
<gene>
    <name evidence="7" type="ORF">ACFO5I_04055</name>
</gene>
<evidence type="ECO:0000256" key="3">
    <source>
        <dbReference type="ARBA" id="ARBA00022729"/>
    </source>
</evidence>
<evidence type="ECO:0000256" key="5">
    <source>
        <dbReference type="ARBA" id="ARBA00023139"/>
    </source>
</evidence>
<dbReference type="SUPFAM" id="SSF53850">
    <property type="entry name" value="Periplasmic binding protein-like II"/>
    <property type="match status" value="1"/>
</dbReference>
<evidence type="ECO:0000313" key="8">
    <source>
        <dbReference type="Proteomes" id="UP001595969"/>
    </source>
</evidence>
<comment type="subcellular location">
    <subcellularLocation>
        <location evidence="1">Membrane</location>
        <topology evidence="1">Lipid-anchor</topology>
    </subcellularLocation>
</comment>
<proteinExistence type="inferred from homology"/>
<keyword evidence="4" id="KW-0472">Membrane</keyword>
<evidence type="ECO:0000256" key="2">
    <source>
        <dbReference type="ARBA" id="ARBA00008973"/>
    </source>
</evidence>
<dbReference type="InterPro" id="IPR004872">
    <property type="entry name" value="Lipoprotein_NlpA"/>
</dbReference>
<accession>A0ABV9MUT9</accession>
<keyword evidence="3" id="KW-0732">Signal</keyword>
<reference evidence="8" key="1">
    <citation type="journal article" date="2019" name="Int. J. Syst. Evol. Microbiol.">
        <title>The Global Catalogue of Microorganisms (GCM) 10K type strain sequencing project: providing services to taxonomists for standard genome sequencing and annotation.</title>
        <authorList>
            <consortium name="The Broad Institute Genomics Platform"/>
            <consortium name="The Broad Institute Genome Sequencing Center for Infectious Disease"/>
            <person name="Wu L."/>
            <person name="Ma J."/>
        </authorList>
    </citation>
    <scope>NUCLEOTIDE SEQUENCE [LARGE SCALE GENOMIC DNA]</scope>
    <source>
        <strain evidence="8">CGMCC 1.19032</strain>
    </source>
</reference>
<dbReference type="Pfam" id="PF03180">
    <property type="entry name" value="Lipoprotein_9"/>
    <property type="match status" value="1"/>
</dbReference>
<dbReference type="Gene3D" id="3.40.190.10">
    <property type="entry name" value="Periplasmic binding protein-like II"/>
    <property type="match status" value="2"/>
</dbReference>
<dbReference type="PANTHER" id="PTHR30429:SF0">
    <property type="entry name" value="METHIONINE-BINDING LIPOPROTEIN METQ"/>
    <property type="match status" value="1"/>
</dbReference>
<dbReference type="PROSITE" id="PS51257">
    <property type="entry name" value="PROKAR_LIPOPROTEIN"/>
    <property type="match status" value="1"/>
</dbReference>
<comment type="caution">
    <text evidence="7">The sequence shown here is derived from an EMBL/GenBank/DDBJ whole genome shotgun (WGS) entry which is preliminary data.</text>
</comment>
<keyword evidence="5" id="KW-0564">Palmitate</keyword>
<protein>
    <submittedName>
        <fullName evidence="7">MetQ/NlpA family ABC transporter substrate-binding protein</fullName>
    </submittedName>
</protein>
<comment type="similarity">
    <text evidence="2">Belongs to the NlpA lipoprotein family.</text>
</comment>
<name>A0ABV9MUT9_9ENTE</name>
<evidence type="ECO:0000256" key="1">
    <source>
        <dbReference type="ARBA" id="ARBA00004635"/>
    </source>
</evidence>
<dbReference type="EMBL" id="JBHSGS010000020">
    <property type="protein sequence ID" value="MFC4718916.1"/>
    <property type="molecule type" value="Genomic_DNA"/>
</dbReference>
<dbReference type="Proteomes" id="UP001595969">
    <property type="component" value="Unassembled WGS sequence"/>
</dbReference>
<organism evidence="7 8">
    <name type="scientific">Enterococcus lemanii</name>
    <dbReference type="NCBI Taxonomy" id="1159752"/>
    <lineage>
        <taxon>Bacteria</taxon>
        <taxon>Bacillati</taxon>
        <taxon>Bacillota</taxon>
        <taxon>Bacilli</taxon>
        <taxon>Lactobacillales</taxon>
        <taxon>Enterococcaceae</taxon>
        <taxon>Enterococcus</taxon>
    </lineage>
</organism>
<evidence type="ECO:0000256" key="6">
    <source>
        <dbReference type="ARBA" id="ARBA00023288"/>
    </source>
</evidence>
<dbReference type="RefSeq" id="WP_204654830.1">
    <property type="nucleotide sequence ID" value="NZ_JAFBFD010000040.1"/>
</dbReference>
<keyword evidence="8" id="KW-1185">Reference proteome</keyword>
<keyword evidence="6" id="KW-0449">Lipoprotein</keyword>
<evidence type="ECO:0000313" key="7">
    <source>
        <dbReference type="EMBL" id="MFC4718916.1"/>
    </source>
</evidence>
<dbReference type="PANTHER" id="PTHR30429">
    <property type="entry name" value="D-METHIONINE-BINDING LIPOPROTEIN METQ"/>
    <property type="match status" value="1"/>
</dbReference>